<organism evidence="5 6">
    <name type="scientific">Streptomyces nitrosporeus</name>
    <dbReference type="NCBI Taxonomy" id="28894"/>
    <lineage>
        <taxon>Bacteria</taxon>
        <taxon>Bacillati</taxon>
        <taxon>Actinomycetota</taxon>
        <taxon>Actinomycetes</taxon>
        <taxon>Kitasatosporales</taxon>
        <taxon>Streptomycetaceae</taxon>
        <taxon>Streptomyces</taxon>
    </lineage>
</organism>
<sequence>MAPGTPGQPDGHPHPAGRHPGRGLLREGARADRRRHQRAGRAGRRGAPAGAGPPPGAGNARGGRAGGGAGRPGCREGPGGRRGPGRGAGPRAGGVPGGRWNPDAGRRPAGHGARRPVRRSGLTVLPGDAKDLPARADLTAPGCHALVVGAAAHPGELLPALPSALRSAQDVAETLSTVCGMGDRVTLLTDPASPGDVLEALTTVIARAEPTEQRYERGTVLLYFVGHGLRGPGRQLYLATARTRSLTDTAHSVPYTEIERYLSDAAADPVVILDCCFAGNAQEPARPAAADPFAGARPTGSYLLASAMRNALAYAPPDAEHTLFSGHLLALLREGDAGGPKWLTLGGVYRLLDQRLQGSAARPYGGGTARMSELALTVNRRYEPLPDPHTAQRAADVPDPDAVCPYPGILPFLPEQHRLFFGREELTRELLHRVRQARPGEPVVLVGPSGVGKSSLLRAGLAVVAEQAGLGPVRLVPAPGDRPFRRLTEEWAAAVGRTPSDVVRDLERARFSRPAEPGDGTGAGRAPGLLVIDQLEEYFTLCQDEAERGRFAAALTAGADEEQSAGAAAGPRIVLALRADYYGDALSDPRLASVVRAGHFAVPALTDEEVEAAIVRPAEHAGLRWEEGVPQLLRRDVNEERRTTGDAAALPFLAYALPEIWLRRRGPTLTYAGYAAVGGIRGAVATAADRIHDSLDDTGRAALRSLLLAMVHVADGEGRLVRRRVLPVESAGKEDLLRRLADARLVVVDEEGGAQLGHDSLLHAWSRLSGWIDEVRDDLLRLRRLTAAAEGWAEAGRKPSGLYGGDALEEAKKLTAEHIRRDGRVPPARGTRLLQGPVRKKQPVRRERPARGDVPARAARHMDAGGPAGAAASTVVRVPVPPVVGEFVTASDHAQRRRRLVTRAWIASLSVLALVAVSLFGWAAHENEQAESREKTLIARELAARAGALRERDPQTALRLSLAAYRTAVIPETRSSLYASSTTVTPAHLVPAKQYREAVLGLAYSPDGKVLAASHRERESGGGRVQLWDVSVPTRPAEAGRFELKSSPVVAFHPRSRILAAQSADELTLWDTADPREPRQLALVRLAPLQTYTLAFSKDGRTLAAGSGKGLLRLWDVGDPARPTLREQRTVATSPLISLAFTRDGDHLITGNSNGDGDAEGEQPAQVQLWDVGDPDRPVLRDTERAETVMAVAAHPRRDLVVATGGYGKVAWWEVRDGRELRRVEAEEYRDTWGDDNGGIPSLAFSADGRFLAGADRDNGVKRIDATRKTAELVDGLPGVTLPVGEPSQSVAYSPDSRYLAVGEVGGEVRLWPDRPWAPALKGGVHLMPQAGTSAFSADGRLVLTSQYEGEGRTTSVWDVSDIEAPKIRYTLPEGWEAKFFLTRREKPVFLAHHWAGGLEHTLQIWQLEPGGAVRKGAGIRFTADNPSIAVSPDGMLLAVGSDEEPVTTLWDLGDPAKPVRRGAVEVRASSALGSSGSLWFAGEQSLATTEGGRHIRFWDVSDPSRPRKGGRIKDAASMAGAMYHGASRLLVTEAVGDEVRLWDLSRPAHPVKGGVLPAAPEGYFPMGKGRLATALADGSVEFWDVSDPAHPRRTGHDLLFDHAVGSIDMAFDGRHVVTSGPYRLWSIGKDGRWNTPELFTLENAQTVHVPPGASPGGSRWLAVTTHDTTGMTPETTYVLDFDTDGLYEDLCASYPSSVFEERWRQMLPHLTYRESCA</sequence>
<evidence type="ECO:0000259" key="4">
    <source>
        <dbReference type="Pfam" id="PF20703"/>
    </source>
</evidence>
<dbReference type="SUPFAM" id="SSF52540">
    <property type="entry name" value="P-loop containing nucleoside triphosphate hydrolases"/>
    <property type="match status" value="1"/>
</dbReference>
<proteinExistence type="predicted"/>
<feature type="compositionally biased region" description="Basic residues" evidence="2">
    <location>
        <begin position="32"/>
        <end position="44"/>
    </location>
</feature>
<dbReference type="InterPro" id="IPR001680">
    <property type="entry name" value="WD40_rpt"/>
</dbReference>
<evidence type="ECO:0000256" key="2">
    <source>
        <dbReference type="SAM" id="MobiDB-lite"/>
    </source>
</evidence>
<dbReference type="KEGG" id="snk:CP967_29945"/>
<dbReference type="Gene3D" id="2.130.10.10">
    <property type="entry name" value="YVTN repeat-like/Quinoprotein amine dehydrogenase"/>
    <property type="match status" value="4"/>
</dbReference>
<dbReference type="Pfam" id="PF20703">
    <property type="entry name" value="nSTAND1"/>
    <property type="match status" value="1"/>
</dbReference>
<dbReference type="Pfam" id="PF00656">
    <property type="entry name" value="Peptidase_C14"/>
    <property type="match status" value="1"/>
</dbReference>
<dbReference type="InterPro" id="IPR049052">
    <property type="entry name" value="nSTAND1"/>
</dbReference>
<feature type="compositionally biased region" description="Gly residues" evidence="2">
    <location>
        <begin position="59"/>
        <end position="97"/>
    </location>
</feature>
<dbReference type="GO" id="GO:0004197">
    <property type="term" value="F:cysteine-type endopeptidase activity"/>
    <property type="evidence" value="ECO:0007669"/>
    <property type="project" value="InterPro"/>
</dbReference>
<feature type="domain" description="Peptidase C14 caspase" evidence="3">
    <location>
        <begin position="144"/>
        <end position="336"/>
    </location>
</feature>
<feature type="domain" description="Novel STAND NTPase 1" evidence="4">
    <location>
        <begin position="405"/>
        <end position="799"/>
    </location>
</feature>
<dbReference type="InterPro" id="IPR011041">
    <property type="entry name" value="Quinoprot_gluc/sorb_DH_b-prop"/>
</dbReference>
<dbReference type="SUPFAM" id="SSF50978">
    <property type="entry name" value="WD40 repeat-like"/>
    <property type="match status" value="1"/>
</dbReference>
<feature type="compositionally biased region" description="Basic residues" evidence="2">
    <location>
        <begin position="108"/>
        <end position="118"/>
    </location>
</feature>
<dbReference type="PANTHER" id="PTHR19879:SF9">
    <property type="entry name" value="TRANSCRIPTION INITIATION FACTOR TFIID SUBUNIT 5"/>
    <property type="match status" value="1"/>
</dbReference>
<evidence type="ECO:0000313" key="5">
    <source>
        <dbReference type="EMBL" id="QEU75640.1"/>
    </source>
</evidence>
<dbReference type="SUPFAM" id="SSF50952">
    <property type="entry name" value="Soluble quinoprotein glucose dehydrogenase"/>
    <property type="match status" value="1"/>
</dbReference>
<reference evidence="5 6" key="1">
    <citation type="submission" date="2017-09" db="EMBL/GenBank/DDBJ databases">
        <authorList>
            <person name="Lee N."/>
            <person name="Cho B.-K."/>
        </authorList>
    </citation>
    <scope>NUCLEOTIDE SEQUENCE [LARGE SCALE GENOMIC DNA]</scope>
    <source>
        <strain evidence="5 6">ATCC 12769</strain>
    </source>
</reference>
<feature type="region of interest" description="Disordered" evidence="2">
    <location>
        <begin position="837"/>
        <end position="868"/>
    </location>
</feature>
<dbReference type="OrthoDB" id="134501at2"/>
<dbReference type="GO" id="GO:0006508">
    <property type="term" value="P:proteolysis"/>
    <property type="evidence" value="ECO:0007669"/>
    <property type="project" value="InterPro"/>
</dbReference>
<dbReference type="InterPro" id="IPR015943">
    <property type="entry name" value="WD40/YVTN_repeat-like_dom_sf"/>
</dbReference>
<gene>
    <name evidence="5" type="ORF">CP967_29945</name>
</gene>
<feature type="repeat" description="WD" evidence="1">
    <location>
        <begin position="1093"/>
        <end position="1117"/>
    </location>
</feature>
<dbReference type="SMART" id="SM00320">
    <property type="entry name" value="WD40"/>
    <property type="match status" value="8"/>
</dbReference>
<dbReference type="InterPro" id="IPR011600">
    <property type="entry name" value="Pept_C14_caspase"/>
</dbReference>
<evidence type="ECO:0000313" key="6">
    <source>
        <dbReference type="Proteomes" id="UP000326178"/>
    </source>
</evidence>
<dbReference type="PANTHER" id="PTHR19879">
    <property type="entry name" value="TRANSCRIPTION INITIATION FACTOR TFIID"/>
    <property type="match status" value="1"/>
</dbReference>
<feature type="region of interest" description="Disordered" evidence="2">
    <location>
        <begin position="1"/>
        <end position="128"/>
    </location>
</feature>
<accession>A0A5J6FLA3</accession>
<dbReference type="EMBL" id="CP023702">
    <property type="protein sequence ID" value="QEU75640.1"/>
    <property type="molecule type" value="Genomic_DNA"/>
</dbReference>
<dbReference type="Pfam" id="PF00400">
    <property type="entry name" value="WD40"/>
    <property type="match status" value="1"/>
</dbReference>
<evidence type="ECO:0000256" key="1">
    <source>
        <dbReference type="PROSITE-ProRule" id="PRU00221"/>
    </source>
</evidence>
<keyword evidence="1" id="KW-0853">WD repeat</keyword>
<dbReference type="InterPro" id="IPR036322">
    <property type="entry name" value="WD40_repeat_dom_sf"/>
</dbReference>
<keyword evidence="6" id="KW-1185">Reference proteome</keyword>
<name>A0A5J6FLA3_9ACTN</name>
<dbReference type="Gene3D" id="3.40.50.300">
    <property type="entry name" value="P-loop containing nucleotide triphosphate hydrolases"/>
    <property type="match status" value="1"/>
</dbReference>
<dbReference type="Gene3D" id="3.40.50.1460">
    <property type="match status" value="1"/>
</dbReference>
<protein>
    <submittedName>
        <fullName evidence="5">Uncharacterized protein</fullName>
    </submittedName>
</protein>
<dbReference type="PROSITE" id="PS50082">
    <property type="entry name" value="WD_REPEATS_2"/>
    <property type="match status" value="1"/>
</dbReference>
<dbReference type="InterPro" id="IPR027417">
    <property type="entry name" value="P-loop_NTPase"/>
</dbReference>
<dbReference type="NCBIfam" id="NF047832">
    <property type="entry name" value="caspase_w_EACC1"/>
    <property type="match status" value="1"/>
</dbReference>
<dbReference type="Proteomes" id="UP000326178">
    <property type="component" value="Chromosome"/>
</dbReference>
<evidence type="ECO:0000259" key="3">
    <source>
        <dbReference type="Pfam" id="PF00656"/>
    </source>
</evidence>